<evidence type="ECO:0000256" key="12">
    <source>
        <dbReference type="ARBA" id="ARBA00025198"/>
    </source>
</evidence>
<proteinExistence type="inferred from homology"/>
<dbReference type="GO" id="GO:0045259">
    <property type="term" value="C:proton-transporting ATP synthase complex"/>
    <property type="evidence" value="ECO:0007669"/>
    <property type="project" value="UniProtKB-KW"/>
</dbReference>
<dbReference type="GO" id="GO:0046933">
    <property type="term" value="F:proton-transporting ATP synthase activity, rotational mechanism"/>
    <property type="evidence" value="ECO:0007669"/>
    <property type="project" value="UniProtKB-UniRule"/>
</dbReference>
<protein>
    <recommendedName>
        <fullName evidence="15">ATP synthase subunit b</fullName>
    </recommendedName>
    <alternativeName>
        <fullName evidence="15">ATP synthase F(0) sector subunit b</fullName>
    </alternativeName>
    <alternativeName>
        <fullName evidence="15">ATPase subunit I</fullName>
    </alternativeName>
    <alternativeName>
        <fullName evidence="15">F-type ATPase subunit b</fullName>
        <shortName evidence="15">F-ATPase subunit b</shortName>
    </alternativeName>
</protein>
<dbReference type="OrthoDB" id="9805716at2"/>
<dbReference type="EMBL" id="SMAK01000003">
    <property type="protein sequence ID" value="TCT12091.1"/>
    <property type="molecule type" value="Genomic_DNA"/>
</dbReference>
<reference evidence="18 19" key="1">
    <citation type="submission" date="2019-03" db="EMBL/GenBank/DDBJ databases">
        <title>Genomic Encyclopedia of Type Strains, Phase IV (KMG-IV): sequencing the most valuable type-strain genomes for metagenomic binning, comparative biology and taxonomic classification.</title>
        <authorList>
            <person name="Goeker M."/>
        </authorList>
    </citation>
    <scope>NUCLEOTIDE SEQUENCE [LARGE SCALE GENOMIC DNA]</scope>
    <source>
        <strain evidence="18 19">DSM 19345</strain>
    </source>
</reference>
<evidence type="ECO:0000256" key="16">
    <source>
        <dbReference type="RuleBase" id="RU003848"/>
    </source>
</evidence>
<dbReference type="InterPro" id="IPR050059">
    <property type="entry name" value="ATP_synthase_B_chain"/>
</dbReference>
<comment type="subunit">
    <text evidence="14 15">F-type ATPases have 2 components, F(1) - the catalytic core - and F(0) - the membrane proton channel. F(1) has five subunits: alpha(3), beta(3), gamma(1), delta(1), epsilon(1). F(0) has three main subunits: a(1), b(2) and c(10-14). The alpha and beta chains form an alternating ring which encloses part of the gamma chain. F(1) is attached to F(0) by a central stalk formed by the gamma and epsilon chains, while a peripheral stalk is formed by the delta and b chains.</text>
</comment>
<keyword evidence="17" id="KW-0175">Coiled coil</keyword>
<evidence type="ECO:0000256" key="15">
    <source>
        <dbReference type="HAMAP-Rule" id="MF_01398"/>
    </source>
</evidence>
<dbReference type="AlphaFoldDB" id="A0A4R3MF22"/>
<dbReference type="GO" id="GO:0005886">
    <property type="term" value="C:plasma membrane"/>
    <property type="evidence" value="ECO:0007669"/>
    <property type="project" value="UniProtKB-SubCell"/>
</dbReference>
<evidence type="ECO:0000256" key="13">
    <source>
        <dbReference type="ARBA" id="ARBA00025614"/>
    </source>
</evidence>
<evidence type="ECO:0000313" key="19">
    <source>
        <dbReference type="Proteomes" id="UP000295678"/>
    </source>
</evidence>
<keyword evidence="7 15" id="KW-0375">Hydrogen ion transport</keyword>
<dbReference type="PANTHER" id="PTHR33445">
    <property type="entry name" value="ATP SYNTHASE SUBUNIT B', CHLOROPLASTIC"/>
    <property type="match status" value="1"/>
</dbReference>
<comment type="function">
    <text evidence="13">Component of the F(0) channel, it forms part of the peripheral stalk, linking F(1) to F(0). The b'-subunit is a diverged and duplicated form of b found in plants and photosynthetic bacteria.</text>
</comment>
<comment type="caution">
    <text evidence="18">The sequence shown here is derived from an EMBL/GenBank/DDBJ whole genome shotgun (WGS) entry which is preliminary data.</text>
</comment>
<evidence type="ECO:0000256" key="10">
    <source>
        <dbReference type="ARBA" id="ARBA00023136"/>
    </source>
</evidence>
<evidence type="ECO:0000256" key="1">
    <source>
        <dbReference type="ARBA" id="ARBA00004377"/>
    </source>
</evidence>
<dbReference type="HAMAP" id="MF_01398">
    <property type="entry name" value="ATP_synth_b_bprime"/>
    <property type="match status" value="1"/>
</dbReference>
<feature type="transmembrane region" description="Helical" evidence="15">
    <location>
        <begin position="59"/>
        <end position="78"/>
    </location>
</feature>
<evidence type="ECO:0000256" key="3">
    <source>
        <dbReference type="ARBA" id="ARBA00022448"/>
    </source>
</evidence>
<evidence type="ECO:0000256" key="17">
    <source>
        <dbReference type="SAM" id="Coils"/>
    </source>
</evidence>
<dbReference type="Pfam" id="PF00430">
    <property type="entry name" value="ATP-synt_B"/>
    <property type="match status" value="1"/>
</dbReference>
<dbReference type="InterPro" id="IPR002146">
    <property type="entry name" value="ATP_synth_b/b'su_bac/chlpt"/>
</dbReference>
<gene>
    <name evidence="15" type="primary">atpF</name>
    <name evidence="18" type="ORF">EDC22_103406</name>
</gene>
<evidence type="ECO:0000256" key="2">
    <source>
        <dbReference type="ARBA" id="ARBA00005513"/>
    </source>
</evidence>
<keyword evidence="19" id="KW-1185">Reference proteome</keyword>
<evidence type="ECO:0000313" key="18">
    <source>
        <dbReference type="EMBL" id="TCT12091.1"/>
    </source>
</evidence>
<comment type="function">
    <text evidence="12 15">F(1)F(0) ATP synthase produces ATP from ADP in the presence of a proton or sodium gradient. F-type ATPases consist of two structural domains, F(1) containing the extramembraneous catalytic core and F(0) containing the membrane proton channel, linked together by a central stalk and a peripheral stalk. During catalysis, ATP synthesis in the catalytic domain of F(1) is coupled via a rotary mechanism of the central stalk subunits to proton translocation.</text>
</comment>
<evidence type="ECO:0000256" key="9">
    <source>
        <dbReference type="ARBA" id="ARBA00023065"/>
    </source>
</evidence>
<keyword evidence="11 15" id="KW-0066">ATP synthesis</keyword>
<dbReference type="CDD" id="cd06503">
    <property type="entry name" value="ATP-synt_Fo_b"/>
    <property type="match status" value="1"/>
</dbReference>
<keyword evidence="9 15" id="KW-0406">Ion transport</keyword>
<keyword evidence="3 15" id="KW-0813">Transport</keyword>
<evidence type="ECO:0000256" key="6">
    <source>
        <dbReference type="ARBA" id="ARBA00022692"/>
    </source>
</evidence>
<comment type="subcellular location">
    <subcellularLocation>
        <location evidence="1">Cell inner membrane</location>
        <topology evidence="1">Single-pass membrane protein</topology>
    </subcellularLocation>
    <subcellularLocation>
        <location evidence="15">Cell membrane</location>
        <topology evidence="15">Single-pass membrane protein</topology>
    </subcellularLocation>
</comment>
<name>A0A4R3MF22_9HYPH</name>
<feature type="coiled-coil region" evidence="17">
    <location>
        <begin position="110"/>
        <end position="167"/>
    </location>
</feature>
<comment type="similarity">
    <text evidence="2 15 16">Belongs to the ATPase B chain family.</text>
</comment>
<keyword evidence="10 15" id="KW-0472">Membrane</keyword>
<organism evidence="18 19">
    <name type="scientific">Tepidamorphus gemmatus</name>
    <dbReference type="NCBI Taxonomy" id="747076"/>
    <lineage>
        <taxon>Bacteria</taxon>
        <taxon>Pseudomonadati</taxon>
        <taxon>Pseudomonadota</taxon>
        <taxon>Alphaproteobacteria</taxon>
        <taxon>Hyphomicrobiales</taxon>
        <taxon>Tepidamorphaceae</taxon>
        <taxon>Tepidamorphus</taxon>
    </lineage>
</organism>
<evidence type="ECO:0000256" key="14">
    <source>
        <dbReference type="ARBA" id="ARBA00025830"/>
    </source>
</evidence>
<keyword evidence="8 15" id="KW-1133">Transmembrane helix</keyword>
<accession>A0A4R3MF22</accession>
<evidence type="ECO:0000256" key="5">
    <source>
        <dbReference type="ARBA" id="ARBA00022547"/>
    </source>
</evidence>
<evidence type="ECO:0000256" key="7">
    <source>
        <dbReference type="ARBA" id="ARBA00022781"/>
    </source>
</evidence>
<keyword evidence="5 15" id="KW-0138">CF(0)</keyword>
<dbReference type="GO" id="GO:0046961">
    <property type="term" value="F:proton-transporting ATPase activity, rotational mechanism"/>
    <property type="evidence" value="ECO:0007669"/>
    <property type="project" value="TreeGrafter"/>
</dbReference>
<evidence type="ECO:0000256" key="8">
    <source>
        <dbReference type="ARBA" id="ARBA00022989"/>
    </source>
</evidence>
<dbReference type="PANTHER" id="PTHR33445:SF1">
    <property type="entry name" value="ATP SYNTHASE SUBUNIT B"/>
    <property type="match status" value="1"/>
</dbReference>
<dbReference type="RefSeq" id="WP_132805968.1">
    <property type="nucleotide sequence ID" value="NZ_SMAK01000003.1"/>
</dbReference>
<sequence>MLSYKETIIVLAQSDGQGSGIAEEVIHSEQTEISEAIGLEEHGSGGMPQFNFETYAPQIVWLIITFAVLYALMARVALPRIATVIEHRRDRIASDLDTAARLGAETDEVIAAYEAELAEARGRAHEIAAATRARLDAELGEERARVEAELAEKTADAERRIAESKARALAEVDGAAADAAAQIVEMLAGVKVSRSEVEAAVAAARGA</sequence>
<keyword evidence="6 15" id="KW-0812">Transmembrane</keyword>
<dbReference type="NCBIfam" id="NF006612">
    <property type="entry name" value="PRK09174.1"/>
    <property type="match status" value="1"/>
</dbReference>
<dbReference type="Proteomes" id="UP000295678">
    <property type="component" value="Unassembled WGS sequence"/>
</dbReference>
<evidence type="ECO:0000256" key="11">
    <source>
        <dbReference type="ARBA" id="ARBA00023310"/>
    </source>
</evidence>
<keyword evidence="4 15" id="KW-1003">Cell membrane</keyword>
<evidence type="ECO:0000256" key="4">
    <source>
        <dbReference type="ARBA" id="ARBA00022475"/>
    </source>
</evidence>